<dbReference type="InterPro" id="IPR036390">
    <property type="entry name" value="WH_DNA-bd_sf"/>
</dbReference>
<proteinExistence type="predicted"/>
<dbReference type="Pfam" id="PF01638">
    <property type="entry name" value="HxlR"/>
    <property type="match status" value="1"/>
</dbReference>
<dbReference type="GO" id="GO:0006355">
    <property type="term" value="P:regulation of DNA-templated transcription"/>
    <property type="evidence" value="ECO:0007669"/>
    <property type="project" value="UniProtKB-ARBA"/>
</dbReference>
<dbReference type="Gene3D" id="1.10.10.10">
    <property type="entry name" value="Winged helix-like DNA-binding domain superfamily/Winged helix DNA-binding domain"/>
    <property type="match status" value="1"/>
</dbReference>
<gene>
    <name evidence="5" type="ORF">GGD55_004397</name>
</gene>
<evidence type="ECO:0000256" key="3">
    <source>
        <dbReference type="ARBA" id="ARBA00023163"/>
    </source>
</evidence>
<dbReference type="InterPro" id="IPR002577">
    <property type="entry name" value="HTH_HxlR"/>
</dbReference>
<accession>A0A7W8XAG4</accession>
<evidence type="ECO:0000256" key="2">
    <source>
        <dbReference type="ARBA" id="ARBA00023125"/>
    </source>
</evidence>
<dbReference type="InterPro" id="IPR011991">
    <property type="entry name" value="ArsR-like_HTH"/>
</dbReference>
<keyword evidence="6" id="KW-1185">Reference proteome</keyword>
<keyword evidence="1" id="KW-0805">Transcription regulation</keyword>
<keyword evidence="3" id="KW-0804">Transcription</keyword>
<organism evidence="5 6">
    <name type="scientific">Rhizobium giardinii</name>
    <dbReference type="NCBI Taxonomy" id="56731"/>
    <lineage>
        <taxon>Bacteria</taxon>
        <taxon>Pseudomonadati</taxon>
        <taxon>Pseudomonadota</taxon>
        <taxon>Alphaproteobacteria</taxon>
        <taxon>Hyphomicrobiales</taxon>
        <taxon>Rhizobiaceae</taxon>
        <taxon>Rhizobium/Agrobacterium group</taxon>
        <taxon>Rhizobium</taxon>
    </lineage>
</organism>
<dbReference type="Proteomes" id="UP000585507">
    <property type="component" value="Unassembled WGS sequence"/>
</dbReference>
<dbReference type="PANTHER" id="PTHR33204:SF18">
    <property type="entry name" value="TRANSCRIPTIONAL REGULATORY PROTEIN"/>
    <property type="match status" value="1"/>
</dbReference>
<evidence type="ECO:0000313" key="5">
    <source>
        <dbReference type="EMBL" id="MBB5537677.1"/>
    </source>
</evidence>
<protein>
    <submittedName>
        <fullName evidence="5">DNA-binding HxlR family transcriptional regulator</fullName>
    </submittedName>
</protein>
<evidence type="ECO:0000256" key="1">
    <source>
        <dbReference type="ARBA" id="ARBA00023015"/>
    </source>
</evidence>
<dbReference type="EMBL" id="JACHBK010000010">
    <property type="protein sequence ID" value="MBB5537677.1"/>
    <property type="molecule type" value="Genomic_DNA"/>
</dbReference>
<dbReference type="GO" id="GO:0003677">
    <property type="term" value="F:DNA binding"/>
    <property type="evidence" value="ECO:0007669"/>
    <property type="project" value="UniProtKB-KW"/>
</dbReference>
<evidence type="ECO:0000259" key="4">
    <source>
        <dbReference type="PROSITE" id="PS51118"/>
    </source>
</evidence>
<name>A0A7W8XAG4_9HYPH</name>
<dbReference type="InterPro" id="IPR036527">
    <property type="entry name" value="SCP2_sterol-bd_dom_sf"/>
</dbReference>
<dbReference type="Gene3D" id="3.30.1050.10">
    <property type="entry name" value="SCP2 sterol-binding domain"/>
    <property type="match status" value="1"/>
</dbReference>
<dbReference type="AlphaFoldDB" id="A0A7W8XAG4"/>
<evidence type="ECO:0000313" key="6">
    <source>
        <dbReference type="Proteomes" id="UP000585507"/>
    </source>
</evidence>
<dbReference type="CDD" id="cd00090">
    <property type="entry name" value="HTH_ARSR"/>
    <property type="match status" value="1"/>
</dbReference>
<sequence length="230" mass="26334">MHEHEGYGQFCPVSMASEILCSRWTTLVIREMLCGSVRFNELRRGVPKMSPALLSKRLRELEQAGIVIVDRFPNGTSRYRLSEAGEDLRPIIMGLGNWAQRWMESRLFLQKLDPSLLMWDMRRNVDTSHLPRHRCTIQFLYPELSASQKSWWLVVENGVVDLCNFDPGYELDLLVRSSLKSMTAIWMGLSTVMQEADAHQLDVQGDPDLARTIQKWLGLSAFAAVPRKAP</sequence>
<dbReference type="SUPFAM" id="SSF55718">
    <property type="entry name" value="SCP-like"/>
    <property type="match status" value="1"/>
</dbReference>
<dbReference type="RefSeq" id="WP_026203341.1">
    <property type="nucleotide sequence ID" value="NZ_JACHBK010000010.1"/>
</dbReference>
<comment type="caution">
    <text evidence="5">The sequence shown here is derived from an EMBL/GenBank/DDBJ whole genome shotgun (WGS) entry which is preliminary data.</text>
</comment>
<dbReference type="InterPro" id="IPR036388">
    <property type="entry name" value="WH-like_DNA-bd_sf"/>
</dbReference>
<dbReference type="PANTHER" id="PTHR33204">
    <property type="entry name" value="TRANSCRIPTIONAL REGULATOR, MARR FAMILY"/>
    <property type="match status" value="1"/>
</dbReference>
<keyword evidence="2 5" id="KW-0238">DNA-binding</keyword>
<dbReference type="SUPFAM" id="SSF46785">
    <property type="entry name" value="Winged helix' DNA-binding domain"/>
    <property type="match status" value="1"/>
</dbReference>
<dbReference type="PROSITE" id="PS51118">
    <property type="entry name" value="HTH_HXLR"/>
    <property type="match status" value="1"/>
</dbReference>
<reference evidence="5 6" key="1">
    <citation type="submission" date="2020-08" db="EMBL/GenBank/DDBJ databases">
        <title>Genomic Encyclopedia of Type Strains, Phase IV (KMG-V): Genome sequencing to study the core and pangenomes of soil and plant-associated prokaryotes.</title>
        <authorList>
            <person name="Whitman W."/>
        </authorList>
    </citation>
    <scope>NUCLEOTIDE SEQUENCE [LARGE SCALE GENOMIC DNA]</scope>
    <source>
        <strain evidence="5 6">SEMIA 4084</strain>
    </source>
</reference>
<feature type="domain" description="HTH hxlR-type" evidence="4">
    <location>
        <begin position="11"/>
        <end position="107"/>
    </location>
</feature>